<dbReference type="PANTHER" id="PTHR14555:SF3">
    <property type="entry name" value="RABBD DOMAIN-CONTAINING PROTEIN"/>
    <property type="match status" value="1"/>
</dbReference>
<feature type="compositionally biased region" description="Acidic residues" evidence="1">
    <location>
        <begin position="162"/>
        <end position="177"/>
    </location>
</feature>
<proteinExistence type="predicted"/>
<dbReference type="GO" id="GO:0031267">
    <property type="term" value="F:small GTPase binding"/>
    <property type="evidence" value="ECO:0007669"/>
    <property type="project" value="InterPro"/>
</dbReference>
<dbReference type="PANTHER" id="PTHR14555">
    <property type="entry name" value="MYELIN-ASSOCIATED OLIGODENDROCYTIC BASIC PROTEIN MOBP -RELATED"/>
    <property type="match status" value="1"/>
</dbReference>
<dbReference type="GO" id="GO:0006886">
    <property type="term" value="P:intracellular protein transport"/>
    <property type="evidence" value="ECO:0007669"/>
    <property type="project" value="InterPro"/>
</dbReference>
<dbReference type="Gene3D" id="3.30.40.10">
    <property type="entry name" value="Zinc/RING finger domain, C3HC4 (zinc finger)"/>
    <property type="match status" value="1"/>
</dbReference>
<dbReference type="Proteomes" id="UP001152795">
    <property type="component" value="Unassembled WGS sequence"/>
</dbReference>
<dbReference type="CDD" id="cd15747">
    <property type="entry name" value="FYVE_Slp3_4_5"/>
    <property type="match status" value="1"/>
</dbReference>
<dbReference type="EMBL" id="CACRXK020003337">
    <property type="protein sequence ID" value="CAB3998382.1"/>
    <property type="molecule type" value="Genomic_DNA"/>
</dbReference>
<dbReference type="InterPro" id="IPR051745">
    <property type="entry name" value="Intracell_Transport_Effector"/>
</dbReference>
<protein>
    <submittedName>
        <fullName evidence="2">Synaptotagmin 5</fullName>
    </submittedName>
</protein>
<reference evidence="2" key="1">
    <citation type="submission" date="2020-04" db="EMBL/GenBank/DDBJ databases">
        <authorList>
            <person name="Alioto T."/>
            <person name="Alioto T."/>
            <person name="Gomez Garrido J."/>
        </authorList>
    </citation>
    <scope>NUCLEOTIDE SEQUENCE</scope>
    <source>
        <strain evidence="2">A484AB</strain>
    </source>
</reference>
<feature type="compositionally biased region" description="Basic and acidic residues" evidence="1">
    <location>
        <begin position="225"/>
        <end position="264"/>
    </location>
</feature>
<feature type="compositionally biased region" description="Basic and acidic residues" evidence="1">
    <location>
        <begin position="310"/>
        <end position="330"/>
    </location>
</feature>
<dbReference type="InterPro" id="IPR013083">
    <property type="entry name" value="Znf_RING/FYVE/PHD"/>
</dbReference>
<feature type="compositionally biased region" description="Basic and acidic residues" evidence="1">
    <location>
        <begin position="449"/>
        <end position="488"/>
    </location>
</feature>
<dbReference type="GO" id="GO:0030864">
    <property type="term" value="C:cortical actin cytoskeleton"/>
    <property type="evidence" value="ECO:0007669"/>
    <property type="project" value="TreeGrafter"/>
</dbReference>
<dbReference type="GO" id="GO:0017022">
    <property type="term" value="F:myosin binding"/>
    <property type="evidence" value="ECO:0007669"/>
    <property type="project" value="TreeGrafter"/>
</dbReference>
<dbReference type="AlphaFoldDB" id="A0A7D9I0K8"/>
<feature type="compositionally biased region" description="Basic and acidic residues" evidence="1">
    <location>
        <begin position="292"/>
        <end position="303"/>
    </location>
</feature>
<comment type="caution">
    <text evidence="2">The sequence shown here is derived from an EMBL/GenBank/DDBJ whole genome shotgun (WGS) entry which is preliminary data.</text>
</comment>
<feature type="compositionally biased region" description="Polar residues" evidence="1">
    <location>
        <begin position="490"/>
        <end position="515"/>
    </location>
</feature>
<feature type="compositionally biased region" description="Basic and acidic residues" evidence="1">
    <location>
        <begin position="274"/>
        <end position="285"/>
    </location>
</feature>
<dbReference type="FunFam" id="3.30.40.10:FF:000018">
    <property type="entry name" value="Synaptotagmin-like 5, isoform CRA_a"/>
    <property type="match status" value="1"/>
</dbReference>
<organism evidence="2 3">
    <name type="scientific">Paramuricea clavata</name>
    <name type="common">Red gorgonian</name>
    <name type="synonym">Violescent sea-whip</name>
    <dbReference type="NCBI Taxonomy" id="317549"/>
    <lineage>
        <taxon>Eukaryota</taxon>
        <taxon>Metazoa</taxon>
        <taxon>Cnidaria</taxon>
        <taxon>Anthozoa</taxon>
        <taxon>Octocorallia</taxon>
        <taxon>Malacalcyonacea</taxon>
        <taxon>Plexauridae</taxon>
        <taxon>Paramuricea</taxon>
    </lineage>
</organism>
<gene>
    <name evidence="2" type="ORF">PACLA_8A062739</name>
</gene>
<keyword evidence="3" id="KW-1185">Reference proteome</keyword>
<evidence type="ECO:0000313" key="3">
    <source>
        <dbReference type="Proteomes" id="UP001152795"/>
    </source>
</evidence>
<sequence>MSREVLLDLGFLTEDERDLINNVISKDAEIRKAEQGRIGSLRKELDELKENGLSEDELESKNEKYCARCQTYFGIILNRGAYCPRCELKVCKVCRVNDIDDGWICTLCNKVREVKAQSGAWFFQGHKEKNGNLFGSLLVRQSLRRLPGIQPKGHKEPSNPFIEDEEPSNPFIEDEEPSNPFTSGNRGRSSERLSGQADLNSNQAKWNGGHKMGYQYSDDSDEDSEQRSRDGSLEYKHDDTASDRTLSKDNEVPRMSAHLEKEKTGTSPSDSEDDVHKFDEKEKTSPSDSEDDVHKSDEKEKTSPSDSEDDVHKSDDETKPLRDLEIRTDLEMSATNQDTRPEPHTSETTVVQSANEEEPASPESRINAMRAFSEAFATTNLGMKGHESHEDREKHEDHGYREESGHHEDSETREDRDTYEDRDTREDREHVEDQETREDRGYHAGQYAPEERGSSEDAREDRGYREENVGPDSRRSSDLHYEGFHGDNESMISETSGYGTPSASEDTSSKRTPSISGDEGMNTPTEEARRLPSVSTSVNSSFLLGTFLMSWILCPISLHIREVQP</sequence>
<feature type="region of interest" description="Disordered" evidence="1">
    <location>
        <begin position="148"/>
        <end position="532"/>
    </location>
</feature>
<evidence type="ECO:0000256" key="1">
    <source>
        <dbReference type="SAM" id="MobiDB-lite"/>
    </source>
</evidence>
<dbReference type="InterPro" id="IPR011011">
    <property type="entry name" value="Znf_FYVE_PHD"/>
</dbReference>
<feature type="compositionally biased region" description="Basic and acidic residues" evidence="1">
    <location>
        <begin position="384"/>
        <end position="442"/>
    </location>
</feature>
<name>A0A7D9I0K8_PARCT</name>
<dbReference type="GO" id="GO:0003779">
    <property type="term" value="F:actin binding"/>
    <property type="evidence" value="ECO:0007669"/>
    <property type="project" value="TreeGrafter"/>
</dbReference>
<dbReference type="Pfam" id="PF02318">
    <property type="entry name" value="FYVE_2"/>
    <property type="match status" value="1"/>
</dbReference>
<dbReference type="InterPro" id="IPR041282">
    <property type="entry name" value="FYVE_2"/>
</dbReference>
<dbReference type="InterPro" id="IPR010911">
    <property type="entry name" value="Rab_BD"/>
</dbReference>
<dbReference type="OrthoDB" id="10072397at2759"/>
<accession>A0A7D9I0K8</accession>
<dbReference type="PROSITE" id="PS50916">
    <property type="entry name" value="RABBD"/>
    <property type="match status" value="1"/>
</dbReference>
<evidence type="ECO:0000313" key="2">
    <source>
        <dbReference type="EMBL" id="CAB3998382.1"/>
    </source>
</evidence>
<dbReference type="SUPFAM" id="SSF57903">
    <property type="entry name" value="FYVE/PHD zinc finger"/>
    <property type="match status" value="1"/>
</dbReference>